<accession>A0AAV9XXE9</accession>
<keyword evidence="2" id="KW-1185">Reference proteome</keyword>
<name>A0AAV9XXE9_9CRYT</name>
<gene>
    <name evidence="1" type="ORF">RS030_213417</name>
</gene>
<dbReference type="AlphaFoldDB" id="A0AAV9XXE9"/>
<dbReference type="Proteomes" id="UP001311799">
    <property type="component" value="Unassembled WGS sequence"/>
</dbReference>
<proteinExistence type="predicted"/>
<reference evidence="1 2" key="1">
    <citation type="submission" date="2023-10" db="EMBL/GenBank/DDBJ databases">
        <title>Comparative genomics analysis reveals potential genetic determinants of host preference in Cryptosporidium xiaoi.</title>
        <authorList>
            <person name="Xiao L."/>
            <person name="Li J."/>
        </authorList>
    </citation>
    <scope>NUCLEOTIDE SEQUENCE [LARGE SCALE GENOMIC DNA]</scope>
    <source>
        <strain evidence="1 2">52996</strain>
    </source>
</reference>
<protein>
    <submittedName>
        <fullName evidence="1">Uncharacterized protein</fullName>
    </submittedName>
</protein>
<evidence type="ECO:0000313" key="2">
    <source>
        <dbReference type="Proteomes" id="UP001311799"/>
    </source>
</evidence>
<organism evidence="1 2">
    <name type="scientific">Cryptosporidium xiaoi</name>
    <dbReference type="NCBI Taxonomy" id="659607"/>
    <lineage>
        <taxon>Eukaryota</taxon>
        <taxon>Sar</taxon>
        <taxon>Alveolata</taxon>
        <taxon>Apicomplexa</taxon>
        <taxon>Conoidasida</taxon>
        <taxon>Coccidia</taxon>
        <taxon>Eucoccidiorida</taxon>
        <taxon>Eimeriorina</taxon>
        <taxon>Cryptosporidiidae</taxon>
        <taxon>Cryptosporidium</taxon>
    </lineage>
</organism>
<comment type="caution">
    <text evidence="1">The sequence shown here is derived from an EMBL/GenBank/DDBJ whole genome shotgun (WGS) entry which is preliminary data.</text>
</comment>
<dbReference type="EMBL" id="JAWDEY010000013">
    <property type="protein sequence ID" value="KAK6589278.1"/>
    <property type="molecule type" value="Genomic_DNA"/>
</dbReference>
<sequence length="219" mass="25626">MNLSDGNIVKNYNRDDSFLGVFDYKGNSLSDIGNKAHKHNLNIKVSRESLFEDTNKDSIWELFTDKFLEFKDYPCNDSVEKEVKSLFGVIKIFEDWKSKTYPMNVTMIDFLKLVERHTLHAEAQDYRIKAIQKYKSTNKNTQVLTEKVSLIDRKLQTKLTKDSDYLNLGSKNSDNDVCVTLDYSNNNLIADNLLRRKREIALNKRRMLLNRRDVNSLNQ</sequence>
<evidence type="ECO:0000313" key="1">
    <source>
        <dbReference type="EMBL" id="KAK6589278.1"/>
    </source>
</evidence>